<reference evidence="2 3" key="1">
    <citation type="submission" date="2015-05" db="EMBL/GenBank/DDBJ databases">
        <title>Draft genome of Burkholderia cepacia LK29.</title>
        <authorList>
            <person name="Chan X.Y."/>
        </authorList>
    </citation>
    <scope>NUCLEOTIDE SEQUENCE [LARGE SCALE GENOMIC DNA]</scope>
    <source>
        <strain evidence="2 3">LK29</strain>
    </source>
</reference>
<accession>A0A0J5WU24</accession>
<feature type="domain" description="Amidohydrolase 3" evidence="1">
    <location>
        <begin position="103"/>
        <end position="604"/>
    </location>
</feature>
<dbReference type="SUPFAM" id="SSF51338">
    <property type="entry name" value="Composite domain of metallo-dependent hydrolases"/>
    <property type="match status" value="1"/>
</dbReference>
<dbReference type="Gene3D" id="3.20.20.140">
    <property type="entry name" value="Metal-dependent hydrolases"/>
    <property type="match status" value="1"/>
</dbReference>
<proteinExistence type="predicted"/>
<evidence type="ECO:0000313" key="2">
    <source>
        <dbReference type="EMBL" id="KML58189.1"/>
    </source>
</evidence>
<dbReference type="PANTHER" id="PTHR22642">
    <property type="entry name" value="IMIDAZOLONEPROPIONASE"/>
    <property type="match status" value="1"/>
</dbReference>
<protein>
    <submittedName>
        <fullName evidence="2">Amidohydrolase</fullName>
    </submittedName>
</protein>
<dbReference type="CDD" id="cd01300">
    <property type="entry name" value="YtcJ_like"/>
    <property type="match status" value="1"/>
</dbReference>
<dbReference type="EMBL" id="LDWR01000021">
    <property type="protein sequence ID" value="KML58189.1"/>
    <property type="molecule type" value="Genomic_DNA"/>
</dbReference>
<dbReference type="PATRIC" id="fig|292.27.peg.2540"/>
<dbReference type="Proteomes" id="UP000036338">
    <property type="component" value="Unassembled WGS sequence"/>
</dbReference>
<dbReference type="GO" id="GO:0016810">
    <property type="term" value="F:hydrolase activity, acting on carbon-nitrogen (but not peptide) bonds"/>
    <property type="evidence" value="ECO:0007669"/>
    <property type="project" value="InterPro"/>
</dbReference>
<evidence type="ECO:0000259" key="1">
    <source>
        <dbReference type="Pfam" id="PF07969"/>
    </source>
</evidence>
<keyword evidence="2" id="KW-0378">Hydrolase</keyword>
<comment type="caution">
    <text evidence="2">The sequence shown here is derived from an EMBL/GenBank/DDBJ whole genome shotgun (WGS) entry which is preliminary data.</text>
</comment>
<evidence type="ECO:0000313" key="3">
    <source>
        <dbReference type="Proteomes" id="UP000036338"/>
    </source>
</evidence>
<dbReference type="PANTHER" id="PTHR22642:SF2">
    <property type="entry name" value="PROTEIN LONG AFTER FAR-RED 3"/>
    <property type="match status" value="1"/>
</dbReference>
<dbReference type="RefSeq" id="WP_048246059.1">
    <property type="nucleotide sequence ID" value="NZ_LDWR01000021.1"/>
</dbReference>
<dbReference type="Gene3D" id="3.10.310.70">
    <property type="match status" value="1"/>
</dbReference>
<dbReference type="InterPro" id="IPR013108">
    <property type="entry name" value="Amidohydro_3"/>
</dbReference>
<dbReference type="Gene3D" id="2.30.40.10">
    <property type="entry name" value="Urease, subunit C, domain 1"/>
    <property type="match status" value="1"/>
</dbReference>
<dbReference type="InterPro" id="IPR032466">
    <property type="entry name" value="Metal_Hydrolase"/>
</dbReference>
<dbReference type="InterPro" id="IPR033932">
    <property type="entry name" value="YtcJ-like"/>
</dbReference>
<dbReference type="InterPro" id="IPR011059">
    <property type="entry name" value="Metal-dep_hydrolase_composite"/>
</dbReference>
<sequence>MFHRHQLGCACCSPHLLAGALGQNESEWQELLKELSQLEAQSAPEAVIFHGGNIYPDPEDCNTRVEALGIAEHKVIATGALDEVRRRMRDSYPDAREQGLEPGQTLLPGLIEPHAHLLPSAVFLTPPWHDLSPFDGQKLNPDYSAEAIRDKLKELVRDAQGRGEKWVCGSGVDPSLMRDWVDIDRAWLDGISKDVCLFLINASGHLGYANGAALQAASLEAKFPEGVLTESNVTQMTNTVPRPQPADLLIAMRKVMSTANQHGITTLFDAGVGMGLGFYEVVLLQALASTPWMTVRMGGALFGNNDLWSLWLNQFKPQLNSPPESLFTIRAMKLIADGSNQGLSGLQSTPYKCCAEHRVPGVGPNGLFNFAPIESLAQIMQQVDAAGWPIMVHANGDEGIANVLAAYQLVLSKVPEPVSCPPGPDAKREPLRHRLEHASLLDDDDLRTMKRLDISPSFLIGHVGYWGRAFRNTILGEERAQKLDRCKSALREGLRVSLHSDHFVSPLGPLRYMDQAMWRVMEADPELAVLNEAECLSAPEALRAVTIDAAWQCHLDDQVGSLKEGKQADLVILQQDPLHVEPTGPYQLRDIDVHETWVSGRKVYAALKPAENK</sequence>
<name>A0A0J5WU24_BURCE</name>
<organism evidence="2 3">
    <name type="scientific">Burkholderia cepacia</name>
    <name type="common">Pseudomonas cepacia</name>
    <dbReference type="NCBI Taxonomy" id="292"/>
    <lineage>
        <taxon>Bacteria</taxon>
        <taxon>Pseudomonadati</taxon>
        <taxon>Pseudomonadota</taxon>
        <taxon>Betaproteobacteria</taxon>
        <taxon>Burkholderiales</taxon>
        <taxon>Burkholderiaceae</taxon>
        <taxon>Burkholderia</taxon>
        <taxon>Burkholderia cepacia complex</taxon>
    </lineage>
</organism>
<dbReference type="Pfam" id="PF07969">
    <property type="entry name" value="Amidohydro_3"/>
    <property type="match status" value="1"/>
</dbReference>
<gene>
    <name evidence="2" type="ORF">VL15_13325</name>
</gene>
<dbReference type="AlphaFoldDB" id="A0A0J5WU24"/>
<dbReference type="SUPFAM" id="SSF51556">
    <property type="entry name" value="Metallo-dependent hydrolases"/>
    <property type="match status" value="1"/>
</dbReference>